<keyword evidence="2" id="KW-1185">Reference proteome</keyword>
<protein>
    <submittedName>
        <fullName evidence="1">Uncharacterized protein</fullName>
    </submittedName>
</protein>
<evidence type="ECO:0000313" key="1">
    <source>
        <dbReference type="EMBL" id="GMH03952.1"/>
    </source>
</evidence>
<reference evidence="1" key="1">
    <citation type="submission" date="2023-05" db="EMBL/GenBank/DDBJ databases">
        <title>Nepenthes gracilis genome sequencing.</title>
        <authorList>
            <person name="Fukushima K."/>
        </authorList>
    </citation>
    <scope>NUCLEOTIDE SEQUENCE</scope>
    <source>
        <strain evidence="1">SING2019-196</strain>
    </source>
</reference>
<comment type="caution">
    <text evidence="1">The sequence shown here is derived from an EMBL/GenBank/DDBJ whole genome shotgun (WGS) entry which is preliminary data.</text>
</comment>
<accession>A0AAD3S3U9</accession>
<dbReference type="EMBL" id="BSYO01000004">
    <property type="protein sequence ID" value="GMH03952.1"/>
    <property type="molecule type" value="Genomic_DNA"/>
</dbReference>
<evidence type="ECO:0000313" key="2">
    <source>
        <dbReference type="Proteomes" id="UP001279734"/>
    </source>
</evidence>
<dbReference type="Proteomes" id="UP001279734">
    <property type="component" value="Unassembled WGS sequence"/>
</dbReference>
<sequence>MADFAATLLSFNPRFSLLRTADPTLESTDNLTALNRNVQGNQILKQIGVFCWPQSHRLSILRKISGLFSRKIPAIGAVAG</sequence>
<gene>
    <name evidence="1" type="ORF">Nepgr_005791</name>
</gene>
<proteinExistence type="predicted"/>
<name>A0AAD3S3U9_NEPGR</name>
<organism evidence="1 2">
    <name type="scientific">Nepenthes gracilis</name>
    <name type="common">Slender pitcher plant</name>
    <dbReference type="NCBI Taxonomy" id="150966"/>
    <lineage>
        <taxon>Eukaryota</taxon>
        <taxon>Viridiplantae</taxon>
        <taxon>Streptophyta</taxon>
        <taxon>Embryophyta</taxon>
        <taxon>Tracheophyta</taxon>
        <taxon>Spermatophyta</taxon>
        <taxon>Magnoliopsida</taxon>
        <taxon>eudicotyledons</taxon>
        <taxon>Gunneridae</taxon>
        <taxon>Pentapetalae</taxon>
        <taxon>Caryophyllales</taxon>
        <taxon>Nepenthaceae</taxon>
        <taxon>Nepenthes</taxon>
    </lineage>
</organism>
<dbReference type="AlphaFoldDB" id="A0AAD3S3U9"/>